<dbReference type="Pfam" id="PF04542">
    <property type="entry name" value="Sigma70_r2"/>
    <property type="match status" value="1"/>
</dbReference>
<evidence type="ECO:0000256" key="2">
    <source>
        <dbReference type="ARBA" id="ARBA00023015"/>
    </source>
</evidence>
<dbReference type="PANTHER" id="PTHR43133">
    <property type="entry name" value="RNA POLYMERASE ECF-TYPE SIGMA FACTO"/>
    <property type="match status" value="1"/>
</dbReference>
<dbReference type="AlphaFoldDB" id="A0A4S8N3L4"/>
<keyword evidence="5" id="KW-0804">Transcription</keyword>
<evidence type="ECO:0000313" key="9">
    <source>
        <dbReference type="Proteomes" id="UP000307087"/>
    </source>
</evidence>
<keyword evidence="9" id="KW-1185">Reference proteome</keyword>
<proteinExistence type="inferred from homology"/>
<evidence type="ECO:0000259" key="6">
    <source>
        <dbReference type="Pfam" id="PF04542"/>
    </source>
</evidence>
<dbReference type="InterPro" id="IPR039425">
    <property type="entry name" value="RNA_pol_sigma-70-like"/>
</dbReference>
<dbReference type="GO" id="GO:0006352">
    <property type="term" value="P:DNA-templated transcription initiation"/>
    <property type="evidence" value="ECO:0007669"/>
    <property type="project" value="InterPro"/>
</dbReference>
<dbReference type="OrthoDB" id="3292386at2"/>
<dbReference type="PANTHER" id="PTHR43133:SF50">
    <property type="entry name" value="ECF RNA POLYMERASE SIGMA FACTOR SIGM"/>
    <property type="match status" value="1"/>
</dbReference>
<dbReference type="Gene3D" id="1.10.1740.10">
    <property type="match status" value="1"/>
</dbReference>
<protein>
    <submittedName>
        <fullName evidence="8">SigE family RNA polymerase sigma factor</fullName>
    </submittedName>
</protein>
<dbReference type="InterPro" id="IPR013324">
    <property type="entry name" value="RNA_pol_sigma_r3/r4-like"/>
</dbReference>
<dbReference type="Proteomes" id="UP000307087">
    <property type="component" value="Unassembled WGS sequence"/>
</dbReference>
<evidence type="ECO:0000256" key="4">
    <source>
        <dbReference type="ARBA" id="ARBA00023125"/>
    </source>
</evidence>
<comment type="caution">
    <text evidence="8">The sequence shown here is derived from an EMBL/GenBank/DDBJ whole genome shotgun (WGS) entry which is preliminary data.</text>
</comment>
<accession>A0A4S8N3L4</accession>
<feature type="domain" description="RNA polymerase sigma-70 region 2" evidence="6">
    <location>
        <begin position="14"/>
        <end position="80"/>
    </location>
</feature>
<dbReference type="SUPFAM" id="SSF88946">
    <property type="entry name" value="Sigma2 domain of RNA polymerase sigma factors"/>
    <property type="match status" value="1"/>
</dbReference>
<gene>
    <name evidence="8" type="ORF">E9934_14970</name>
</gene>
<dbReference type="CDD" id="cd06171">
    <property type="entry name" value="Sigma70_r4"/>
    <property type="match status" value="1"/>
</dbReference>
<dbReference type="GO" id="GO:0016987">
    <property type="term" value="F:sigma factor activity"/>
    <property type="evidence" value="ECO:0007669"/>
    <property type="project" value="UniProtKB-KW"/>
</dbReference>
<dbReference type="InterPro" id="IPR007627">
    <property type="entry name" value="RNA_pol_sigma70_r2"/>
</dbReference>
<evidence type="ECO:0000256" key="1">
    <source>
        <dbReference type="ARBA" id="ARBA00010641"/>
    </source>
</evidence>
<dbReference type="EMBL" id="STGW01000011">
    <property type="protein sequence ID" value="THV10111.1"/>
    <property type="molecule type" value="Genomic_DNA"/>
</dbReference>
<dbReference type="NCBIfam" id="TIGR02983">
    <property type="entry name" value="SigE-fam_strep"/>
    <property type="match status" value="1"/>
</dbReference>
<feature type="domain" description="RNA polymerase sigma factor 70 region 4 type 2" evidence="7">
    <location>
        <begin position="104"/>
        <end position="155"/>
    </location>
</feature>
<comment type="similarity">
    <text evidence="1">Belongs to the sigma-70 factor family. ECF subfamily.</text>
</comment>
<organism evidence="8 9">
    <name type="scientific">Nocardioides caeni</name>
    <dbReference type="NCBI Taxonomy" id="574700"/>
    <lineage>
        <taxon>Bacteria</taxon>
        <taxon>Bacillati</taxon>
        <taxon>Actinomycetota</taxon>
        <taxon>Actinomycetes</taxon>
        <taxon>Propionibacteriales</taxon>
        <taxon>Nocardioidaceae</taxon>
        <taxon>Nocardioides</taxon>
    </lineage>
</organism>
<dbReference type="Pfam" id="PF08281">
    <property type="entry name" value="Sigma70_r4_2"/>
    <property type="match status" value="1"/>
</dbReference>
<name>A0A4S8N3L4_9ACTN</name>
<keyword evidence="2" id="KW-0805">Transcription regulation</keyword>
<evidence type="ECO:0000256" key="3">
    <source>
        <dbReference type="ARBA" id="ARBA00023082"/>
    </source>
</evidence>
<dbReference type="InterPro" id="IPR036388">
    <property type="entry name" value="WH-like_DNA-bd_sf"/>
</dbReference>
<dbReference type="InterPro" id="IPR013325">
    <property type="entry name" value="RNA_pol_sigma_r2"/>
</dbReference>
<keyword evidence="3" id="KW-0731">Sigma factor</keyword>
<reference evidence="8 9" key="1">
    <citation type="journal article" date="2009" name="Int. J. Syst. Evol. Microbiol.">
        <title>Nocardioides caeni sp. nov., isolated from wastewater.</title>
        <authorList>
            <person name="Yoon J.H."/>
            <person name="Kang S.J."/>
            <person name="Park S."/>
            <person name="Kim W."/>
            <person name="Oh T.K."/>
        </authorList>
    </citation>
    <scope>NUCLEOTIDE SEQUENCE [LARGE SCALE GENOMIC DNA]</scope>
    <source>
        <strain evidence="8 9">DSM 23134</strain>
    </source>
</reference>
<sequence>MSRASRDAEFTEFVVAHQARLRRVAYAVCGDWHRADDVLQTALAKLYVAWPRMRRSGRELAYVRRIIVNADLDDRRRPWRREQAVLDGHDPAARSGLDPGERTDLLAAVQQLPPMQRRVVVLRHWLGLPVAETAVELGISEGTVKSYSSRALATLRGDLAVAGEAPAGRAGNRED</sequence>
<dbReference type="GO" id="GO:0003677">
    <property type="term" value="F:DNA binding"/>
    <property type="evidence" value="ECO:0007669"/>
    <property type="project" value="UniProtKB-KW"/>
</dbReference>
<dbReference type="SUPFAM" id="SSF88659">
    <property type="entry name" value="Sigma3 and sigma4 domains of RNA polymerase sigma factors"/>
    <property type="match status" value="1"/>
</dbReference>
<dbReference type="Gene3D" id="1.10.10.10">
    <property type="entry name" value="Winged helix-like DNA-binding domain superfamily/Winged helix DNA-binding domain"/>
    <property type="match status" value="1"/>
</dbReference>
<dbReference type="InterPro" id="IPR013249">
    <property type="entry name" value="RNA_pol_sigma70_r4_t2"/>
</dbReference>
<dbReference type="RefSeq" id="WP_136563704.1">
    <property type="nucleotide sequence ID" value="NZ_BAABLS010000006.1"/>
</dbReference>
<dbReference type="InterPro" id="IPR014325">
    <property type="entry name" value="RNA_pol_sigma-E_actinobac"/>
</dbReference>
<evidence type="ECO:0000256" key="5">
    <source>
        <dbReference type="ARBA" id="ARBA00023163"/>
    </source>
</evidence>
<evidence type="ECO:0000259" key="7">
    <source>
        <dbReference type="Pfam" id="PF08281"/>
    </source>
</evidence>
<keyword evidence="4" id="KW-0238">DNA-binding</keyword>
<dbReference type="InterPro" id="IPR014284">
    <property type="entry name" value="RNA_pol_sigma-70_dom"/>
</dbReference>
<evidence type="ECO:0000313" key="8">
    <source>
        <dbReference type="EMBL" id="THV10111.1"/>
    </source>
</evidence>
<dbReference type="NCBIfam" id="TIGR02937">
    <property type="entry name" value="sigma70-ECF"/>
    <property type="match status" value="1"/>
</dbReference>